<dbReference type="SUPFAM" id="SSF46785">
    <property type="entry name" value="Winged helix' DNA-binding domain"/>
    <property type="match status" value="1"/>
</dbReference>
<accession>A0ABP7CJ72</accession>
<dbReference type="Pfam" id="PF09339">
    <property type="entry name" value="HTH_IclR"/>
    <property type="match status" value="1"/>
</dbReference>
<dbReference type="InterPro" id="IPR036388">
    <property type="entry name" value="WH-like_DNA-bd_sf"/>
</dbReference>
<organism evidence="6 7">
    <name type="scientific">Microlunatus aurantiacus</name>
    <dbReference type="NCBI Taxonomy" id="446786"/>
    <lineage>
        <taxon>Bacteria</taxon>
        <taxon>Bacillati</taxon>
        <taxon>Actinomycetota</taxon>
        <taxon>Actinomycetes</taxon>
        <taxon>Propionibacteriales</taxon>
        <taxon>Propionibacteriaceae</taxon>
        <taxon>Microlunatus</taxon>
    </lineage>
</organism>
<evidence type="ECO:0000256" key="1">
    <source>
        <dbReference type="ARBA" id="ARBA00023015"/>
    </source>
</evidence>
<evidence type="ECO:0000313" key="7">
    <source>
        <dbReference type="Proteomes" id="UP001500051"/>
    </source>
</evidence>
<dbReference type="InterPro" id="IPR005471">
    <property type="entry name" value="Tscrpt_reg_IclR_N"/>
</dbReference>
<comment type="caution">
    <text evidence="6">The sequence shown here is derived from an EMBL/GenBank/DDBJ whole genome shotgun (WGS) entry which is preliminary data.</text>
</comment>
<reference evidence="7" key="1">
    <citation type="journal article" date="2019" name="Int. J. Syst. Evol. Microbiol.">
        <title>The Global Catalogue of Microorganisms (GCM) 10K type strain sequencing project: providing services to taxonomists for standard genome sequencing and annotation.</title>
        <authorList>
            <consortium name="The Broad Institute Genomics Platform"/>
            <consortium name="The Broad Institute Genome Sequencing Center for Infectious Disease"/>
            <person name="Wu L."/>
            <person name="Ma J."/>
        </authorList>
    </citation>
    <scope>NUCLEOTIDE SEQUENCE [LARGE SCALE GENOMIC DNA]</scope>
    <source>
        <strain evidence="7">JCM 16548</strain>
    </source>
</reference>
<evidence type="ECO:0000256" key="2">
    <source>
        <dbReference type="ARBA" id="ARBA00023125"/>
    </source>
</evidence>
<dbReference type="Pfam" id="PF01614">
    <property type="entry name" value="IclR_C"/>
    <property type="match status" value="1"/>
</dbReference>
<dbReference type="InterPro" id="IPR014757">
    <property type="entry name" value="Tscrpt_reg_IclR_C"/>
</dbReference>
<dbReference type="Proteomes" id="UP001500051">
    <property type="component" value="Unassembled WGS sequence"/>
</dbReference>
<evidence type="ECO:0000313" key="6">
    <source>
        <dbReference type="EMBL" id="GAA3689914.1"/>
    </source>
</evidence>
<gene>
    <name evidence="6" type="ORF">GCM10022204_00850</name>
</gene>
<protein>
    <submittedName>
        <fullName evidence="6">IclR family transcriptional regulator</fullName>
    </submittedName>
</protein>
<evidence type="ECO:0000256" key="3">
    <source>
        <dbReference type="ARBA" id="ARBA00023163"/>
    </source>
</evidence>
<dbReference type="InterPro" id="IPR029016">
    <property type="entry name" value="GAF-like_dom_sf"/>
</dbReference>
<dbReference type="PROSITE" id="PS51078">
    <property type="entry name" value="ICLR_ED"/>
    <property type="match status" value="1"/>
</dbReference>
<dbReference type="InterPro" id="IPR036390">
    <property type="entry name" value="WH_DNA-bd_sf"/>
</dbReference>
<sequence>MKAVAARTSTVVPLEIEEDDQARTGGIQSVDRAVQILELLARDGRTAVGEVAAELGVHKSTASRLLNALESRGLVEQDSVRGKYDVGVGLLRLASTVSARLSIVQRVRPVLERLADEFGETANLAVCRSGQAVNVDQAMGRSPLMTYDWIGNATPLHATASGKILLAAMSSAERSRTLGRRPLAPHTDATVTGRRELDVELRNIAASGLASTRGELVEGLNAIAVGVLDHRGVVAGAISLSGPDIRFDPADAAVTAALRAAGAEASARMGYGED</sequence>
<dbReference type="PANTHER" id="PTHR30136:SF24">
    <property type="entry name" value="HTH-TYPE TRANSCRIPTIONAL REPRESSOR ALLR"/>
    <property type="match status" value="1"/>
</dbReference>
<dbReference type="EMBL" id="BAAAYX010000002">
    <property type="protein sequence ID" value="GAA3689914.1"/>
    <property type="molecule type" value="Genomic_DNA"/>
</dbReference>
<dbReference type="PROSITE" id="PS51077">
    <property type="entry name" value="HTH_ICLR"/>
    <property type="match status" value="1"/>
</dbReference>
<dbReference type="InterPro" id="IPR050707">
    <property type="entry name" value="HTH_MetabolicPath_Reg"/>
</dbReference>
<dbReference type="PANTHER" id="PTHR30136">
    <property type="entry name" value="HELIX-TURN-HELIX TRANSCRIPTIONAL REGULATOR, ICLR FAMILY"/>
    <property type="match status" value="1"/>
</dbReference>
<dbReference type="SUPFAM" id="SSF55781">
    <property type="entry name" value="GAF domain-like"/>
    <property type="match status" value="1"/>
</dbReference>
<keyword evidence="1" id="KW-0805">Transcription regulation</keyword>
<dbReference type="RefSeq" id="WP_344810291.1">
    <property type="nucleotide sequence ID" value="NZ_BAAAYX010000002.1"/>
</dbReference>
<dbReference type="Gene3D" id="3.30.450.40">
    <property type="match status" value="1"/>
</dbReference>
<dbReference type="Gene3D" id="1.10.10.10">
    <property type="entry name" value="Winged helix-like DNA-binding domain superfamily/Winged helix DNA-binding domain"/>
    <property type="match status" value="1"/>
</dbReference>
<feature type="domain" description="IclR-ED" evidence="5">
    <location>
        <begin position="89"/>
        <end position="271"/>
    </location>
</feature>
<keyword evidence="2" id="KW-0238">DNA-binding</keyword>
<proteinExistence type="predicted"/>
<keyword evidence="3" id="KW-0804">Transcription</keyword>
<dbReference type="SMART" id="SM00346">
    <property type="entry name" value="HTH_ICLR"/>
    <property type="match status" value="1"/>
</dbReference>
<feature type="domain" description="HTH iclR-type" evidence="4">
    <location>
        <begin position="27"/>
        <end position="88"/>
    </location>
</feature>
<evidence type="ECO:0000259" key="5">
    <source>
        <dbReference type="PROSITE" id="PS51078"/>
    </source>
</evidence>
<keyword evidence="7" id="KW-1185">Reference proteome</keyword>
<name>A0ABP7CJ72_9ACTN</name>
<evidence type="ECO:0000259" key="4">
    <source>
        <dbReference type="PROSITE" id="PS51077"/>
    </source>
</evidence>